<dbReference type="OrthoDB" id="9804001at2"/>
<dbReference type="NCBIfam" id="NF011648">
    <property type="entry name" value="PRK15066.1"/>
    <property type="match status" value="1"/>
</dbReference>
<dbReference type="Proteomes" id="UP000189177">
    <property type="component" value="Unassembled WGS sequence"/>
</dbReference>
<dbReference type="InterPro" id="IPR047817">
    <property type="entry name" value="ABC2_TM_bact-type"/>
</dbReference>
<dbReference type="PRINTS" id="PR00164">
    <property type="entry name" value="ABC2TRNSPORT"/>
</dbReference>
<keyword evidence="6" id="KW-1003">Cell membrane</keyword>
<dbReference type="PANTHER" id="PTHR43332:SF2">
    <property type="entry name" value="INNER MEMBRANE TRANSPORT PERMEASE YADH"/>
    <property type="match status" value="1"/>
</dbReference>
<proteinExistence type="inferred from homology"/>
<evidence type="ECO:0000259" key="7">
    <source>
        <dbReference type="PROSITE" id="PS51012"/>
    </source>
</evidence>
<accession>A0A1V2ZV07</accession>
<feature type="transmembrane region" description="Helical" evidence="6">
    <location>
        <begin position="101"/>
        <end position="134"/>
    </location>
</feature>
<protein>
    <recommendedName>
        <fullName evidence="6">Transport permease protein</fullName>
    </recommendedName>
</protein>
<feature type="transmembrane region" description="Helical" evidence="6">
    <location>
        <begin position="228"/>
        <end position="253"/>
    </location>
</feature>
<feature type="transmembrane region" description="Helical" evidence="6">
    <location>
        <begin position="146"/>
        <end position="168"/>
    </location>
</feature>
<dbReference type="PROSITE" id="PS51012">
    <property type="entry name" value="ABC_TM2"/>
    <property type="match status" value="1"/>
</dbReference>
<sequence length="261" mass="28054">MSPMHNAALYWYAWRGLVVKQVRRFLRGWVQNLLPSLVTAVLFLAVLGHLVGREIGTLGGVPYADFILPGLVMLAVVTNAYGNSSLALFGARLQRHIEEILVAPMPAWLVVAGFATAGVLRGLLAGTLVLAVALPFSDLQLHHAGAVLGIALLTAVLFSLAGLINGLYARSFDHTSVISTFVLTPLIYLGGLFYPVERLADPWQGIAQLNPLYYVIEGFRHGLLGVSAVAWTTTFAVLAAACVLVAGGAWYLLAHSRRLRS</sequence>
<evidence type="ECO:0000256" key="2">
    <source>
        <dbReference type="ARBA" id="ARBA00007783"/>
    </source>
</evidence>
<dbReference type="GO" id="GO:0140359">
    <property type="term" value="F:ABC-type transporter activity"/>
    <property type="evidence" value="ECO:0007669"/>
    <property type="project" value="InterPro"/>
</dbReference>
<dbReference type="STRING" id="252474.B1A74_13900"/>
<feature type="transmembrane region" description="Helical" evidence="6">
    <location>
        <begin position="33"/>
        <end position="51"/>
    </location>
</feature>
<dbReference type="PANTHER" id="PTHR43332">
    <property type="entry name" value="INNER MEMBRANE TRANSPORT PERMEASE YADH-RELATED"/>
    <property type="match status" value="1"/>
</dbReference>
<comment type="caution">
    <text evidence="8">The sequence shown here is derived from an EMBL/GenBank/DDBJ whole genome shotgun (WGS) entry which is preliminary data.</text>
</comment>
<feature type="transmembrane region" description="Helical" evidence="6">
    <location>
        <begin position="175"/>
        <end position="194"/>
    </location>
</feature>
<evidence type="ECO:0000313" key="8">
    <source>
        <dbReference type="EMBL" id="OOC08886.1"/>
    </source>
</evidence>
<keyword evidence="3 6" id="KW-0812">Transmembrane</keyword>
<keyword evidence="4 6" id="KW-1133">Transmembrane helix</keyword>
<organism evidence="8 9">
    <name type="scientific">Thioalkalivibrio halophilus</name>
    <dbReference type="NCBI Taxonomy" id="252474"/>
    <lineage>
        <taxon>Bacteria</taxon>
        <taxon>Pseudomonadati</taxon>
        <taxon>Pseudomonadota</taxon>
        <taxon>Gammaproteobacteria</taxon>
        <taxon>Chromatiales</taxon>
        <taxon>Ectothiorhodospiraceae</taxon>
        <taxon>Thioalkalivibrio</taxon>
    </lineage>
</organism>
<feature type="transmembrane region" description="Helical" evidence="6">
    <location>
        <begin position="66"/>
        <end position="89"/>
    </location>
</feature>
<dbReference type="GO" id="GO:0043190">
    <property type="term" value="C:ATP-binding cassette (ABC) transporter complex"/>
    <property type="evidence" value="ECO:0007669"/>
    <property type="project" value="InterPro"/>
</dbReference>
<keyword evidence="5 6" id="KW-0472">Membrane</keyword>
<dbReference type="Pfam" id="PF01061">
    <property type="entry name" value="ABC2_membrane"/>
    <property type="match status" value="1"/>
</dbReference>
<keyword evidence="6" id="KW-0813">Transport</keyword>
<dbReference type="InterPro" id="IPR000412">
    <property type="entry name" value="ABC_2_transport"/>
</dbReference>
<dbReference type="InterPro" id="IPR052522">
    <property type="entry name" value="ABC-2_transport_permease"/>
</dbReference>
<dbReference type="PIRSF" id="PIRSF006648">
    <property type="entry name" value="DrrB"/>
    <property type="match status" value="1"/>
</dbReference>
<dbReference type="InterPro" id="IPR013525">
    <property type="entry name" value="ABC2_TM"/>
</dbReference>
<comment type="subcellular location">
    <subcellularLocation>
        <location evidence="6">Cell inner membrane</location>
        <topology evidence="6">Multi-pass membrane protein</topology>
    </subcellularLocation>
    <subcellularLocation>
        <location evidence="1">Membrane</location>
        <topology evidence="1">Multi-pass membrane protein</topology>
    </subcellularLocation>
</comment>
<gene>
    <name evidence="8" type="ORF">B1A74_13900</name>
</gene>
<dbReference type="EMBL" id="MUZR01000092">
    <property type="protein sequence ID" value="OOC08886.1"/>
    <property type="molecule type" value="Genomic_DNA"/>
</dbReference>
<evidence type="ECO:0000256" key="4">
    <source>
        <dbReference type="ARBA" id="ARBA00022989"/>
    </source>
</evidence>
<evidence type="ECO:0000256" key="1">
    <source>
        <dbReference type="ARBA" id="ARBA00004141"/>
    </source>
</evidence>
<reference evidence="8 9" key="1">
    <citation type="submission" date="2017-02" db="EMBL/GenBank/DDBJ databases">
        <title>Genomic diversity within the haloalkaliphilic genus Thioalkalivibrio.</title>
        <authorList>
            <person name="Ahn A.-C."/>
            <person name="Meier-Kolthoff J."/>
            <person name="Overmars L."/>
            <person name="Richter M."/>
            <person name="Woyke T."/>
            <person name="Sorokin D.Y."/>
            <person name="Muyzer G."/>
        </authorList>
    </citation>
    <scope>NUCLEOTIDE SEQUENCE [LARGE SCALE GENOMIC DNA]</scope>
    <source>
        <strain evidence="8 9">HL17</strain>
    </source>
</reference>
<evidence type="ECO:0000256" key="5">
    <source>
        <dbReference type="ARBA" id="ARBA00023136"/>
    </source>
</evidence>
<dbReference type="RefSeq" id="WP_077244977.1">
    <property type="nucleotide sequence ID" value="NZ_MUZR01000092.1"/>
</dbReference>
<keyword evidence="9" id="KW-1185">Reference proteome</keyword>
<evidence type="ECO:0000256" key="6">
    <source>
        <dbReference type="RuleBase" id="RU361157"/>
    </source>
</evidence>
<evidence type="ECO:0000256" key="3">
    <source>
        <dbReference type="ARBA" id="ARBA00022692"/>
    </source>
</evidence>
<name>A0A1V2ZV07_9GAMM</name>
<comment type="similarity">
    <text evidence="2 6">Belongs to the ABC-2 integral membrane protein family.</text>
</comment>
<feature type="domain" description="ABC transmembrane type-2" evidence="7">
    <location>
        <begin position="27"/>
        <end position="256"/>
    </location>
</feature>
<evidence type="ECO:0000313" key="9">
    <source>
        <dbReference type="Proteomes" id="UP000189177"/>
    </source>
</evidence>
<dbReference type="AlphaFoldDB" id="A0A1V2ZV07"/>